<dbReference type="EMBL" id="JAOCJE010000001">
    <property type="protein sequence ID" value="MDH1340544.1"/>
    <property type="molecule type" value="Genomic_DNA"/>
</dbReference>
<sequence>MRHAQGKPRALPDGYLHLQNYSVTKASGMAGALFNYVMTERHKEIVEAALLELSNKQDLKANSRPVAIYKHDCWRFDKDFLSVAFKPVVYGTYKLIRRNASEQMAIAINREYLQTESAKVGWPK</sequence>
<gene>
    <name evidence="1" type="ORF">N5J11_15180</name>
</gene>
<name>A0AA42QDE7_ECTOL</name>
<accession>A0AA42QDE7</accession>
<evidence type="ECO:0000313" key="1">
    <source>
        <dbReference type="EMBL" id="MDH1340544.1"/>
    </source>
</evidence>
<protein>
    <submittedName>
        <fullName evidence="1">Uncharacterized protein</fullName>
    </submittedName>
</protein>
<reference evidence="1" key="1">
    <citation type="submission" date="2022-09" db="EMBL/GenBank/DDBJ databases">
        <title>Intensive care unit water sources are persistently colonized with multi-drug resistant bacteria and are the site of extensive horizontal gene transfer of antibiotic resistance genes.</title>
        <authorList>
            <person name="Diorio-Toth L."/>
        </authorList>
    </citation>
    <scope>NUCLEOTIDE SEQUENCE</scope>
    <source>
        <strain evidence="1">GD03704</strain>
    </source>
</reference>
<comment type="caution">
    <text evidence="1">The sequence shown here is derived from an EMBL/GenBank/DDBJ whole genome shotgun (WGS) entry which is preliminary data.</text>
</comment>
<dbReference type="RefSeq" id="WP_279534617.1">
    <property type="nucleotide sequence ID" value="NZ_CP104579.1"/>
</dbReference>
<dbReference type="Proteomes" id="UP001161697">
    <property type="component" value="Unassembled WGS sequence"/>
</dbReference>
<organism evidence="1 2">
    <name type="scientific">Ectopseudomonas oleovorans</name>
    <name type="common">Pseudomonas oleovorans</name>
    <dbReference type="NCBI Taxonomy" id="301"/>
    <lineage>
        <taxon>Bacteria</taxon>
        <taxon>Pseudomonadati</taxon>
        <taxon>Pseudomonadota</taxon>
        <taxon>Gammaproteobacteria</taxon>
        <taxon>Pseudomonadales</taxon>
        <taxon>Pseudomonadaceae</taxon>
        <taxon>Ectopseudomonas</taxon>
    </lineage>
</organism>
<proteinExistence type="predicted"/>
<dbReference type="AlphaFoldDB" id="A0AA42QDE7"/>
<evidence type="ECO:0000313" key="2">
    <source>
        <dbReference type="Proteomes" id="UP001161697"/>
    </source>
</evidence>